<dbReference type="SUPFAM" id="SSF103088">
    <property type="entry name" value="OmpA-like"/>
    <property type="match status" value="1"/>
</dbReference>
<dbReference type="Pfam" id="PF00691">
    <property type="entry name" value="OmpA"/>
    <property type="match status" value="1"/>
</dbReference>
<dbReference type="CDD" id="cd07185">
    <property type="entry name" value="OmpA_C-like"/>
    <property type="match status" value="1"/>
</dbReference>
<keyword evidence="2" id="KW-0472">Membrane</keyword>
<dbReference type="InterPro" id="IPR006665">
    <property type="entry name" value="OmpA-like"/>
</dbReference>
<dbReference type="GO" id="GO:0009279">
    <property type="term" value="C:cell outer membrane"/>
    <property type="evidence" value="ECO:0007669"/>
    <property type="project" value="UniProtKB-SubCell"/>
</dbReference>
<evidence type="ECO:0000313" key="6">
    <source>
        <dbReference type="EMBL" id="SVA85938.1"/>
    </source>
</evidence>
<evidence type="ECO:0000259" key="5">
    <source>
        <dbReference type="PROSITE" id="PS51123"/>
    </source>
</evidence>
<dbReference type="PANTHER" id="PTHR30329">
    <property type="entry name" value="STATOR ELEMENT OF FLAGELLAR MOTOR COMPLEX"/>
    <property type="match status" value="1"/>
</dbReference>
<proteinExistence type="predicted"/>
<dbReference type="EMBL" id="UINC01020472">
    <property type="protein sequence ID" value="SVA85938.1"/>
    <property type="molecule type" value="Genomic_DNA"/>
</dbReference>
<sequence length="269" mass="30567">ALYLLDIMGDIREKKSGWESLMLENEKNMTRVGEITGRPYAYDMNVDSLFEETLHDIRSRRDSLKAVIEKGETDRNILGSRIDSLQAAIAKQQIRLASTLESYQTDLQSRKEDLEKRRRELNLDLRKQTILDAANQGQTRFDRKEALVFREDNVIRIRLVGLIFDSGKTKIPSEAYPLLDKMDQYLGLYLNTKIIIEGHTDATGKEDKNLSYSKTRANSVRDYLLQLGNVSEDNITASGLGSSVPVASNKTRAGRAQNRRIVVIIAFEP</sequence>
<dbReference type="PROSITE" id="PS51123">
    <property type="entry name" value="OMPA_2"/>
    <property type="match status" value="1"/>
</dbReference>
<protein>
    <recommendedName>
        <fullName evidence="5">OmpA-like domain-containing protein</fullName>
    </recommendedName>
</protein>
<dbReference type="AlphaFoldDB" id="A0A381Z9K5"/>
<feature type="coiled-coil region" evidence="4">
    <location>
        <begin position="100"/>
        <end position="131"/>
    </location>
</feature>
<dbReference type="Gene3D" id="3.30.1330.60">
    <property type="entry name" value="OmpA-like domain"/>
    <property type="match status" value="1"/>
</dbReference>
<name>A0A381Z9K5_9ZZZZ</name>
<evidence type="ECO:0000256" key="2">
    <source>
        <dbReference type="ARBA" id="ARBA00023136"/>
    </source>
</evidence>
<accession>A0A381Z9K5</accession>
<evidence type="ECO:0000256" key="1">
    <source>
        <dbReference type="ARBA" id="ARBA00004442"/>
    </source>
</evidence>
<organism evidence="6">
    <name type="scientific">marine metagenome</name>
    <dbReference type="NCBI Taxonomy" id="408172"/>
    <lineage>
        <taxon>unclassified sequences</taxon>
        <taxon>metagenomes</taxon>
        <taxon>ecological metagenomes</taxon>
    </lineage>
</organism>
<feature type="domain" description="OmpA-like" evidence="5">
    <location>
        <begin position="151"/>
        <end position="269"/>
    </location>
</feature>
<dbReference type="InterPro" id="IPR006664">
    <property type="entry name" value="OMP_bac"/>
</dbReference>
<dbReference type="PANTHER" id="PTHR30329:SF21">
    <property type="entry name" value="LIPOPROTEIN YIAD-RELATED"/>
    <property type="match status" value="1"/>
</dbReference>
<dbReference type="InterPro" id="IPR036737">
    <property type="entry name" value="OmpA-like_sf"/>
</dbReference>
<dbReference type="InterPro" id="IPR050330">
    <property type="entry name" value="Bact_OuterMem_StrucFunc"/>
</dbReference>
<feature type="non-terminal residue" evidence="6">
    <location>
        <position position="1"/>
    </location>
</feature>
<keyword evidence="4" id="KW-0175">Coiled coil</keyword>
<evidence type="ECO:0000256" key="3">
    <source>
        <dbReference type="ARBA" id="ARBA00023237"/>
    </source>
</evidence>
<evidence type="ECO:0000256" key="4">
    <source>
        <dbReference type="SAM" id="Coils"/>
    </source>
</evidence>
<keyword evidence="3" id="KW-0998">Cell outer membrane</keyword>
<comment type="subcellular location">
    <subcellularLocation>
        <location evidence="1">Cell outer membrane</location>
    </subcellularLocation>
</comment>
<gene>
    <name evidence="6" type="ORF">METZ01_LOCUS138792</name>
</gene>
<dbReference type="PRINTS" id="PR01021">
    <property type="entry name" value="OMPADOMAIN"/>
</dbReference>
<reference evidence="6" key="1">
    <citation type="submission" date="2018-05" db="EMBL/GenBank/DDBJ databases">
        <authorList>
            <person name="Lanie J.A."/>
            <person name="Ng W.-L."/>
            <person name="Kazmierczak K.M."/>
            <person name="Andrzejewski T.M."/>
            <person name="Davidsen T.M."/>
            <person name="Wayne K.J."/>
            <person name="Tettelin H."/>
            <person name="Glass J.I."/>
            <person name="Rusch D."/>
            <person name="Podicherti R."/>
            <person name="Tsui H.-C.T."/>
            <person name="Winkler M.E."/>
        </authorList>
    </citation>
    <scope>NUCLEOTIDE SEQUENCE</scope>
</reference>